<keyword evidence="3" id="KW-1185">Reference proteome</keyword>
<proteinExistence type="predicted"/>
<keyword evidence="1" id="KW-1133">Transmembrane helix</keyword>
<dbReference type="RefSeq" id="WP_387132026.1">
    <property type="nucleotide sequence ID" value="NZ_JBIATK010000012.1"/>
</dbReference>
<dbReference type="Proteomes" id="UP001602089">
    <property type="component" value="Unassembled WGS sequence"/>
</dbReference>
<protein>
    <submittedName>
        <fullName evidence="2">Uncharacterized protein</fullName>
    </submittedName>
</protein>
<gene>
    <name evidence="2" type="ORF">ACFYY5_29325</name>
</gene>
<sequence>MSEFQLGAARRKLIDLTISAIFLPVDIGAMVVLTGAQHVINRTVWGDER</sequence>
<comment type="caution">
    <text evidence="2">The sequence shown here is derived from an EMBL/GenBank/DDBJ whole genome shotgun (WGS) entry which is preliminary data.</text>
</comment>
<reference evidence="2 3" key="1">
    <citation type="submission" date="2024-10" db="EMBL/GenBank/DDBJ databases">
        <title>The Natural Products Discovery Center: Release of the First 8490 Sequenced Strains for Exploring Actinobacteria Biosynthetic Diversity.</title>
        <authorList>
            <person name="Kalkreuter E."/>
            <person name="Kautsar S.A."/>
            <person name="Yang D."/>
            <person name="Bader C.D."/>
            <person name="Teijaro C.N."/>
            <person name="Fluegel L."/>
            <person name="Davis C.M."/>
            <person name="Simpson J.R."/>
            <person name="Lauterbach L."/>
            <person name="Steele A.D."/>
            <person name="Gui C."/>
            <person name="Meng S."/>
            <person name="Li G."/>
            <person name="Viehrig K."/>
            <person name="Ye F."/>
            <person name="Su P."/>
            <person name="Kiefer A.F."/>
            <person name="Nichols A."/>
            <person name="Cepeda A.J."/>
            <person name="Yan W."/>
            <person name="Fan B."/>
            <person name="Jiang Y."/>
            <person name="Adhikari A."/>
            <person name="Zheng C.-J."/>
            <person name="Schuster L."/>
            <person name="Cowan T.M."/>
            <person name="Smanski M.J."/>
            <person name="Chevrette M.G."/>
            <person name="De Carvalho L.P.S."/>
            <person name="Shen B."/>
        </authorList>
    </citation>
    <scope>NUCLEOTIDE SEQUENCE [LARGE SCALE GENOMIC DNA]</scope>
    <source>
        <strain evidence="2 3">NPDC001867</strain>
    </source>
</reference>
<feature type="transmembrane region" description="Helical" evidence="1">
    <location>
        <begin position="21"/>
        <end position="40"/>
    </location>
</feature>
<evidence type="ECO:0000256" key="1">
    <source>
        <dbReference type="SAM" id="Phobius"/>
    </source>
</evidence>
<keyword evidence="1" id="KW-0812">Transmembrane</keyword>
<keyword evidence="1" id="KW-0472">Membrane</keyword>
<organism evidence="2 3">
    <name type="scientific">Nocardia elegans</name>
    <dbReference type="NCBI Taxonomy" id="300029"/>
    <lineage>
        <taxon>Bacteria</taxon>
        <taxon>Bacillati</taxon>
        <taxon>Actinomycetota</taxon>
        <taxon>Actinomycetes</taxon>
        <taxon>Mycobacteriales</taxon>
        <taxon>Nocardiaceae</taxon>
        <taxon>Nocardia</taxon>
    </lineage>
</organism>
<dbReference type="EMBL" id="JBIATK010000012">
    <property type="protein sequence ID" value="MFF4026959.1"/>
    <property type="molecule type" value="Genomic_DNA"/>
</dbReference>
<accession>A0ABW6TLF1</accession>
<evidence type="ECO:0000313" key="2">
    <source>
        <dbReference type="EMBL" id="MFF4026959.1"/>
    </source>
</evidence>
<evidence type="ECO:0000313" key="3">
    <source>
        <dbReference type="Proteomes" id="UP001602089"/>
    </source>
</evidence>
<name>A0ABW6TLF1_9NOCA</name>